<dbReference type="PANTHER" id="PTHR37984">
    <property type="entry name" value="PROTEIN CBG26694"/>
    <property type="match status" value="1"/>
</dbReference>
<dbReference type="Pfam" id="PF17921">
    <property type="entry name" value="Integrase_H2C2"/>
    <property type="match status" value="1"/>
</dbReference>
<protein>
    <recommendedName>
        <fullName evidence="12">Integrase catalytic domain-containing protein</fullName>
    </recommendedName>
</protein>
<keyword evidence="5" id="KW-0378">Hydrolase</keyword>
<dbReference type="InterPro" id="IPR050951">
    <property type="entry name" value="Retrovirus_Pol_polyprotein"/>
</dbReference>
<dbReference type="Gene3D" id="3.30.70.270">
    <property type="match status" value="2"/>
</dbReference>
<dbReference type="InterPro" id="IPR012337">
    <property type="entry name" value="RNaseH-like_sf"/>
</dbReference>
<dbReference type="InterPro" id="IPR043128">
    <property type="entry name" value="Rev_trsase/Diguanyl_cyclase"/>
</dbReference>
<dbReference type="GO" id="GO:0016787">
    <property type="term" value="F:hydrolase activity"/>
    <property type="evidence" value="ECO:0007669"/>
    <property type="project" value="UniProtKB-KW"/>
</dbReference>
<dbReference type="CDD" id="cd01647">
    <property type="entry name" value="RT_LTR"/>
    <property type="match status" value="1"/>
</dbReference>
<sequence>MVGDFRALNTCTVPDRYPIPRTQETLTQLSKAKYITSMDELKGFDQNFLMTKAKKLLRIITHCGISEYLRMPLGIENAPSHHQRMMNTIFPTEFSEGWLIIYIDDIIICSDSWSLHLERLARVLHKFAEVNMKISLKKCNFGFEELKALGHVVSGLILGIDKNKVAAVLLKPITQNKKEMMYFLGFAIYYRQHLKHFAILAKSLYRICDQKNVFEMTQEKIKAYEKIKKDLTEAPLLLMPDLNIPFKLNIDACGDGLGEALHQVQINNDKSTEGPVCHISRQIKPTEARYCASQMECLCLVWALQKLHYYLDCSAFEVITDCNAVKSLLNMKTLNRHMLRWQIDIQEYGGNMTIVHKAGNIHNNADGLSRRALANTPDNPAHVPLEAEPQITIEGFNITDTGTEFFEEVRESYKQEKNCHILTSSLDKDCKDTYLFNAIDEVWRNSYSEGRFHLFDGIIYHRTKRSCVMTSCSRLLINTILHECHDRIYSGHLSEDRTLEKVKNSSWWPSWRKETIEYSHTCGRCQKSNRSTGKKFGLMIHIQEPKSTWKVVHMDWVTALPPSGDKSYNACLVIVDRYNKTPIFLPCHEDDTAMGTALLWSTVVSHTGLLKNIISNTDPNLTSALWNNLHRLFGSKLSFSTAYHPQTHGLAERMIQTSEDMIRRFCAYVLEFKDSDGFTHDWCTLIPALELEYKTSVHSATGQSPAMLEKGWNPRLPADTLREDLIDIHPTASSFRIMLHKVKHHAKQRPFVIIALHGTNAVQVELSGELENKHPTFPLSLIKPYQPVDKELFPLRNPTPLTVPPVEQNEDKKIKKVIKERRLRGKNQREYLVRCRNPVHEDEWLAESEIPDSDKLLRRFRHEIRPQA</sequence>
<dbReference type="PROSITE" id="PS50878">
    <property type="entry name" value="RT_POL"/>
    <property type="match status" value="1"/>
</dbReference>
<feature type="domain" description="Integrase catalytic" evidence="9">
    <location>
        <begin position="541"/>
        <end position="713"/>
    </location>
</feature>
<evidence type="ECO:0000259" key="9">
    <source>
        <dbReference type="PROSITE" id="PS50994"/>
    </source>
</evidence>
<dbReference type="InterPro" id="IPR041373">
    <property type="entry name" value="RT_RNaseH"/>
</dbReference>
<dbReference type="Proteomes" id="UP000765509">
    <property type="component" value="Unassembled WGS sequence"/>
</dbReference>
<dbReference type="GO" id="GO:0003964">
    <property type="term" value="F:RNA-directed DNA polymerase activity"/>
    <property type="evidence" value="ECO:0007669"/>
    <property type="project" value="UniProtKB-KW"/>
</dbReference>
<dbReference type="SUPFAM" id="SSF53098">
    <property type="entry name" value="Ribonuclease H-like"/>
    <property type="match status" value="1"/>
</dbReference>
<keyword evidence="4" id="KW-0255">Endonuclease</keyword>
<proteinExistence type="predicted"/>
<name>A0A9Q3FWH7_9BASI</name>
<dbReference type="InterPro" id="IPR000477">
    <property type="entry name" value="RT_dom"/>
</dbReference>
<evidence type="ECO:0000256" key="7">
    <source>
        <dbReference type="ARBA" id="ARBA00022918"/>
    </source>
</evidence>
<dbReference type="InterPro" id="IPR043502">
    <property type="entry name" value="DNA/RNA_pol_sf"/>
</dbReference>
<dbReference type="PROSITE" id="PS50994">
    <property type="entry name" value="INTEGRASE"/>
    <property type="match status" value="1"/>
</dbReference>
<keyword evidence="2" id="KW-0548">Nucleotidyltransferase</keyword>
<evidence type="ECO:0000256" key="3">
    <source>
        <dbReference type="ARBA" id="ARBA00022722"/>
    </source>
</evidence>
<dbReference type="InterPro" id="IPR001584">
    <property type="entry name" value="Integrase_cat-core"/>
</dbReference>
<evidence type="ECO:0000259" key="8">
    <source>
        <dbReference type="PROSITE" id="PS50878"/>
    </source>
</evidence>
<dbReference type="PANTHER" id="PTHR37984:SF5">
    <property type="entry name" value="PROTEIN NYNRIN-LIKE"/>
    <property type="match status" value="1"/>
</dbReference>
<evidence type="ECO:0000313" key="10">
    <source>
        <dbReference type="EMBL" id="MBW0544701.1"/>
    </source>
</evidence>
<dbReference type="Pfam" id="PF00078">
    <property type="entry name" value="RVT_1"/>
    <property type="match status" value="1"/>
</dbReference>
<evidence type="ECO:0000256" key="1">
    <source>
        <dbReference type="ARBA" id="ARBA00022679"/>
    </source>
</evidence>
<dbReference type="GO" id="GO:0004519">
    <property type="term" value="F:endonuclease activity"/>
    <property type="evidence" value="ECO:0007669"/>
    <property type="project" value="UniProtKB-KW"/>
</dbReference>
<evidence type="ECO:0000256" key="2">
    <source>
        <dbReference type="ARBA" id="ARBA00022695"/>
    </source>
</evidence>
<keyword evidence="6" id="KW-0694">RNA-binding</keyword>
<evidence type="ECO:0000313" key="11">
    <source>
        <dbReference type="Proteomes" id="UP000765509"/>
    </source>
</evidence>
<dbReference type="InterPro" id="IPR041588">
    <property type="entry name" value="Integrase_H2C2"/>
</dbReference>
<accession>A0A9Q3FWH7</accession>
<dbReference type="SUPFAM" id="SSF56672">
    <property type="entry name" value="DNA/RNA polymerases"/>
    <property type="match status" value="1"/>
</dbReference>
<dbReference type="AlphaFoldDB" id="A0A9Q3FWH7"/>
<dbReference type="GO" id="GO:0003723">
    <property type="term" value="F:RNA binding"/>
    <property type="evidence" value="ECO:0007669"/>
    <property type="project" value="UniProtKB-KW"/>
</dbReference>
<dbReference type="Gene3D" id="1.10.340.70">
    <property type="match status" value="1"/>
</dbReference>
<evidence type="ECO:0008006" key="12">
    <source>
        <dbReference type="Google" id="ProtNLM"/>
    </source>
</evidence>
<dbReference type="GO" id="GO:0015074">
    <property type="term" value="P:DNA integration"/>
    <property type="evidence" value="ECO:0007669"/>
    <property type="project" value="InterPro"/>
</dbReference>
<feature type="domain" description="Reverse transcriptase" evidence="8">
    <location>
        <begin position="1"/>
        <end position="188"/>
    </location>
</feature>
<keyword evidence="7" id="KW-0695">RNA-directed DNA polymerase</keyword>
<evidence type="ECO:0000256" key="4">
    <source>
        <dbReference type="ARBA" id="ARBA00022759"/>
    </source>
</evidence>
<comment type="caution">
    <text evidence="10">The sequence shown here is derived from an EMBL/GenBank/DDBJ whole genome shotgun (WGS) entry which is preliminary data.</text>
</comment>
<dbReference type="Gene3D" id="3.10.10.10">
    <property type="entry name" value="HIV Type 1 Reverse Transcriptase, subunit A, domain 1"/>
    <property type="match status" value="1"/>
</dbReference>
<reference evidence="10" key="1">
    <citation type="submission" date="2021-03" db="EMBL/GenBank/DDBJ databases">
        <title>Draft genome sequence of rust myrtle Austropuccinia psidii MF-1, a brazilian biotype.</title>
        <authorList>
            <person name="Quecine M.C."/>
            <person name="Pachon D.M.R."/>
            <person name="Bonatelli M.L."/>
            <person name="Correr F.H."/>
            <person name="Franceschini L.M."/>
            <person name="Leite T.F."/>
            <person name="Margarido G.R.A."/>
            <person name="Almeida C.A."/>
            <person name="Ferrarezi J.A."/>
            <person name="Labate C.A."/>
        </authorList>
    </citation>
    <scope>NUCLEOTIDE SEQUENCE</scope>
    <source>
        <strain evidence="10">MF-1</strain>
    </source>
</reference>
<evidence type="ECO:0000256" key="5">
    <source>
        <dbReference type="ARBA" id="ARBA00022801"/>
    </source>
</evidence>
<dbReference type="Gene3D" id="3.30.420.10">
    <property type="entry name" value="Ribonuclease H-like superfamily/Ribonuclease H"/>
    <property type="match status" value="1"/>
</dbReference>
<dbReference type="EMBL" id="AVOT02049533">
    <property type="protein sequence ID" value="MBW0544701.1"/>
    <property type="molecule type" value="Genomic_DNA"/>
</dbReference>
<dbReference type="InterPro" id="IPR036397">
    <property type="entry name" value="RNaseH_sf"/>
</dbReference>
<keyword evidence="11" id="KW-1185">Reference proteome</keyword>
<gene>
    <name evidence="10" type="ORF">O181_084416</name>
</gene>
<organism evidence="10 11">
    <name type="scientific">Austropuccinia psidii MF-1</name>
    <dbReference type="NCBI Taxonomy" id="1389203"/>
    <lineage>
        <taxon>Eukaryota</taxon>
        <taxon>Fungi</taxon>
        <taxon>Dikarya</taxon>
        <taxon>Basidiomycota</taxon>
        <taxon>Pucciniomycotina</taxon>
        <taxon>Pucciniomycetes</taxon>
        <taxon>Pucciniales</taxon>
        <taxon>Sphaerophragmiaceae</taxon>
        <taxon>Austropuccinia</taxon>
    </lineage>
</organism>
<dbReference type="CDD" id="cd09274">
    <property type="entry name" value="RNase_HI_RT_Ty3"/>
    <property type="match status" value="1"/>
</dbReference>
<dbReference type="OrthoDB" id="2595244at2759"/>
<keyword evidence="3" id="KW-0540">Nuclease</keyword>
<dbReference type="GO" id="GO:0005634">
    <property type="term" value="C:nucleus"/>
    <property type="evidence" value="ECO:0007669"/>
    <property type="project" value="UniProtKB-ARBA"/>
</dbReference>
<evidence type="ECO:0000256" key="6">
    <source>
        <dbReference type="ARBA" id="ARBA00022884"/>
    </source>
</evidence>
<keyword evidence="1" id="KW-0808">Transferase</keyword>
<dbReference type="Pfam" id="PF17917">
    <property type="entry name" value="RT_RNaseH"/>
    <property type="match status" value="1"/>
</dbReference>